<dbReference type="AlphaFoldDB" id="A0A1H9MFT3"/>
<reference evidence="2 3" key="1">
    <citation type="submission" date="2016-10" db="EMBL/GenBank/DDBJ databases">
        <authorList>
            <person name="de Groot N.N."/>
        </authorList>
    </citation>
    <scope>NUCLEOTIDE SEQUENCE [LARGE SCALE GENOMIC DNA]</scope>
    <source>
        <strain evidence="2 3">AR40</strain>
    </source>
</reference>
<accession>A0A1H9MFT3</accession>
<dbReference type="OrthoDB" id="2005130at2"/>
<feature type="transmembrane region" description="Helical" evidence="1">
    <location>
        <begin position="62"/>
        <end position="79"/>
    </location>
</feature>
<protein>
    <submittedName>
        <fullName evidence="2">Uncharacterized protein</fullName>
    </submittedName>
</protein>
<dbReference type="RefSeq" id="WP_074754287.1">
    <property type="nucleotide sequence ID" value="NZ_FOGJ01000003.1"/>
</dbReference>
<evidence type="ECO:0000313" key="2">
    <source>
        <dbReference type="EMBL" id="SER22023.1"/>
    </source>
</evidence>
<organism evidence="2 3">
    <name type="scientific">Butyrivibrio fibrisolvens</name>
    <dbReference type="NCBI Taxonomy" id="831"/>
    <lineage>
        <taxon>Bacteria</taxon>
        <taxon>Bacillati</taxon>
        <taxon>Bacillota</taxon>
        <taxon>Clostridia</taxon>
        <taxon>Lachnospirales</taxon>
        <taxon>Lachnospiraceae</taxon>
        <taxon>Butyrivibrio</taxon>
    </lineage>
</organism>
<keyword evidence="1" id="KW-1133">Transmembrane helix</keyword>
<sequence>MRSEEFICPSCGRSDIIKTNRKIVRCKYCDTLLTVEYDPEDTKISKPKAPAQDFKGQKKQKLVSWILIGIICALLIYYYCFNSKTQAMNFSDSENATGTEASTNIYETGYVSKLSEIPEDTFNSFEDTALEAVSSIYLSTMDTIAMVGEPECIGVYLLCNKNDDTNMLYFAYHVTWGRTLKNGDVETVEAYPAFYFSNIMLMSDGSVQSDFKTWNENPSIVLGNSFVFGYNSKIDFYNKCISSRPDYKVKKKR</sequence>
<dbReference type="Proteomes" id="UP000182584">
    <property type="component" value="Unassembled WGS sequence"/>
</dbReference>
<name>A0A1H9MFT3_BUTFI</name>
<keyword evidence="1" id="KW-0812">Transmembrane</keyword>
<evidence type="ECO:0000313" key="3">
    <source>
        <dbReference type="Proteomes" id="UP000182584"/>
    </source>
</evidence>
<gene>
    <name evidence="2" type="ORF">SAMN04487884_10371</name>
</gene>
<evidence type="ECO:0000256" key="1">
    <source>
        <dbReference type="SAM" id="Phobius"/>
    </source>
</evidence>
<dbReference type="EMBL" id="FOGJ01000003">
    <property type="protein sequence ID" value="SER22023.1"/>
    <property type="molecule type" value="Genomic_DNA"/>
</dbReference>
<proteinExistence type="predicted"/>
<keyword evidence="1" id="KW-0472">Membrane</keyword>